<keyword evidence="5" id="KW-1185">Reference proteome</keyword>
<evidence type="ECO:0000313" key="5">
    <source>
        <dbReference type="Proteomes" id="UP000614200"/>
    </source>
</evidence>
<organism evidence="4 5">
    <name type="scientific">Fusibacter ferrireducens</name>
    <dbReference type="NCBI Taxonomy" id="2785058"/>
    <lineage>
        <taxon>Bacteria</taxon>
        <taxon>Bacillati</taxon>
        <taxon>Bacillota</taxon>
        <taxon>Clostridia</taxon>
        <taxon>Eubacteriales</taxon>
        <taxon>Eubacteriales Family XII. Incertae Sedis</taxon>
        <taxon>Fusibacter</taxon>
    </lineage>
</organism>
<dbReference type="InterPro" id="IPR011055">
    <property type="entry name" value="Dup_hybrid_motif"/>
</dbReference>
<dbReference type="CDD" id="cd12797">
    <property type="entry name" value="M23_peptidase"/>
    <property type="match status" value="1"/>
</dbReference>
<evidence type="ECO:0000313" key="4">
    <source>
        <dbReference type="EMBL" id="MBF4695893.1"/>
    </source>
</evidence>
<dbReference type="PANTHER" id="PTHR21666">
    <property type="entry name" value="PEPTIDASE-RELATED"/>
    <property type="match status" value="1"/>
</dbReference>
<dbReference type="Gene3D" id="2.70.70.10">
    <property type="entry name" value="Glucose Permease (Domain IIA)"/>
    <property type="match status" value="1"/>
</dbReference>
<dbReference type="EMBL" id="JADKNH010000022">
    <property type="protein sequence ID" value="MBF4695893.1"/>
    <property type="molecule type" value="Genomic_DNA"/>
</dbReference>
<accession>A0ABR9ZZL2</accession>
<dbReference type="SUPFAM" id="SSF51261">
    <property type="entry name" value="Duplicated hybrid motif"/>
    <property type="match status" value="1"/>
</dbReference>
<feature type="domain" description="Peptidase M56" evidence="3">
    <location>
        <begin position="9"/>
        <end position="305"/>
    </location>
</feature>
<feature type="domain" description="M23ase beta-sheet core" evidence="2">
    <location>
        <begin position="423"/>
        <end position="517"/>
    </location>
</feature>
<keyword evidence="1" id="KW-0812">Transmembrane</keyword>
<dbReference type="Proteomes" id="UP000614200">
    <property type="component" value="Unassembled WGS sequence"/>
</dbReference>
<sequence>MLQTLVNTIWIMSVVGAIVYTVTYLLRPITEKFFDSTWHLYMTCMILLVLLMPTSLVWNTSDIDLSGLRTYSEKIIFQIGEDHALESGMASLDVLSAPNTQNSVYKALLENLVACIKYIWVGGVLVFSAINLKRYRAFKRLVKSSRLVEEHLLQEVLNSCKREIGIRRHVEILEHKTLSTPILVGLLKPRIILPEGTMQKSELELVFSHECIHLKRSHLWIKALLICVSIIHWFNPLCMLLRKDVNRLCELACDEELVEKIGYGKRKKYAATIIGMLDRKMEMSGVVYSAFNENAKNLKERLSKILDYKKPKKGIQFLSLGVALSIALFIIPISSAVAYEGMSTIGKNALKENEVQIPVQETLISAQGEQTAEMADVAKQDSASTPLDESNSNITLSWPLPDHNIVTAPFGERQHPITKEAFVHSGIDIAAQRGTEILAAGSGEVVYSEWHDDFGYTIRIKHDDVYSTAYAHCSKLFVKSGDFVAMGQKIAEVGSTGKSTGPHLHFEVTQSGEVQDPLTYINAQD</sequence>
<dbReference type="InterPro" id="IPR050570">
    <property type="entry name" value="Cell_wall_metabolism_enzyme"/>
</dbReference>
<comment type="caution">
    <text evidence="4">The sequence shown here is derived from an EMBL/GenBank/DDBJ whole genome shotgun (WGS) entry which is preliminary data.</text>
</comment>
<protein>
    <submittedName>
        <fullName evidence="4">Peptidoglycan DD-metalloendopeptidase family protein</fullName>
    </submittedName>
</protein>
<evidence type="ECO:0000259" key="3">
    <source>
        <dbReference type="Pfam" id="PF05569"/>
    </source>
</evidence>
<gene>
    <name evidence="4" type="ORF">ISU02_22575</name>
</gene>
<dbReference type="Pfam" id="PF01551">
    <property type="entry name" value="Peptidase_M23"/>
    <property type="match status" value="1"/>
</dbReference>
<feature type="transmembrane region" description="Helical" evidence="1">
    <location>
        <begin position="317"/>
        <end position="339"/>
    </location>
</feature>
<dbReference type="Pfam" id="PF05569">
    <property type="entry name" value="Peptidase_M56"/>
    <property type="match status" value="1"/>
</dbReference>
<keyword evidence="1" id="KW-0472">Membrane</keyword>
<name>A0ABR9ZZL2_9FIRM</name>
<evidence type="ECO:0000259" key="2">
    <source>
        <dbReference type="Pfam" id="PF01551"/>
    </source>
</evidence>
<dbReference type="InterPro" id="IPR008756">
    <property type="entry name" value="Peptidase_M56"/>
</dbReference>
<feature type="transmembrane region" description="Helical" evidence="1">
    <location>
        <begin position="111"/>
        <end position="132"/>
    </location>
</feature>
<dbReference type="RefSeq" id="WP_194704129.1">
    <property type="nucleotide sequence ID" value="NZ_JADKNH010000022.1"/>
</dbReference>
<dbReference type="InterPro" id="IPR016047">
    <property type="entry name" value="M23ase_b-sheet_dom"/>
</dbReference>
<keyword evidence="1" id="KW-1133">Transmembrane helix</keyword>
<feature type="transmembrane region" description="Helical" evidence="1">
    <location>
        <begin position="38"/>
        <end position="58"/>
    </location>
</feature>
<evidence type="ECO:0000256" key="1">
    <source>
        <dbReference type="SAM" id="Phobius"/>
    </source>
</evidence>
<dbReference type="CDD" id="cd07341">
    <property type="entry name" value="M56_BlaR1_MecR1_like"/>
    <property type="match status" value="1"/>
</dbReference>
<proteinExistence type="predicted"/>
<feature type="transmembrane region" description="Helical" evidence="1">
    <location>
        <begin position="6"/>
        <end position="26"/>
    </location>
</feature>
<dbReference type="PANTHER" id="PTHR21666:SF270">
    <property type="entry name" value="MUREIN HYDROLASE ACTIVATOR ENVC"/>
    <property type="match status" value="1"/>
</dbReference>
<reference evidence="4 5" key="1">
    <citation type="submission" date="2020-11" db="EMBL/GenBank/DDBJ databases">
        <title>Fusibacter basophilias sp. nov.</title>
        <authorList>
            <person name="Qiu D."/>
        </authorList>
    </citation>
    <scope>NUCLEOTIDE SEQUENCE [LARGE SCALE GENOMIC DNA]</scope>
    <source>
        <strain evidence="4 5">Q10-2</strain>
    </source>
</reference>